<dbReference type="EMBL" id="PDLO01000001">
    <property type="protein sequence ID" value="PHL00335.1"/>
    <property type="molecule type" value="Genomic_DNA"/>
</dbReference>
<evidence type="ECO:0008006" key="3">
    <source>
        <dbReference type="Google" id="ProtNLM"/>
    </source>
</evidence>
<name>A0A2G0CK39_9BACT</name>
<dbReference type="OrthoDB" id="1466765at2"/>
<sequence length="247" mass="26087">MLLPHPHPSKINKPMRFSYTITLLSLLILSVPAQAQFVGGFGSGATASGSEGQAQLPLTLLSFDATPQGETVELQWSTIDESGTSHFLVERTADGKSFSPVGRVSAAGTSASATELSYQLVDAAPLRGSAFYRLKSVDLDGSFTYSELVEVNRGEDQEPLAFAIHPNPSTGSTVGVEVQSLDATQPLLLEVLDAAGRTLATRNLRGTAGDYLQVPLADQLPAGTYLLRLSQPTTGSQTSRLIVGLAR</sequence>
<organism evidence="1 2">
    <name type="scientific">Neolewinella marina</name>
    <dbReference type="NCBI Taxonomy" id="438751"/>
    <lineage>
        <taxon>Bacteria</taxon>
        <taxon>Pseudomonadati</taxon>
        <taxon>Bacteroidota</taxon>
        <taxon>Saprospiria</taxon>
        <taxon>Saprospirales</taxon>
        <taxon>Lewinellaceae</taxon>
        <taxon>Neolewinella</taxon>
    </lineage>
</organism>
<reference evidence="1 2" key="1">
    <citation type="submission" date="2017-10" db="EMBL/GenBank/DDBJ databases">
        <title>The draft genome sequence of Lewinella marina KCTC 32374.</title>
        <authorList>
            <person name="Wang K."/>
        </authorList>
    </citation>
    <scope>NUCLEOTIDE SEQUENCE [LARGE SCALE GENOMIC DNA]</scope>
    <source>
        <strain evidence="1 2">MKG-38</strain>
    </source>
</reference>
<dbReference type="AlphaFoldDB" id="A0A2G0CK39"/>
<accession>A0A2G0CK39</accession>
<dbReference type="NCBIfam" id="TIGR04183">
    <property type="entry name" value="Por_Secre_tail"/>
    <property type="match status" value="1"/>
</dbReference>
<protein>
    <recommendedName>
        <fullName evidence="3">Secretion system C-terminal sorting domain-containing protein</fullName>
    </recommendedName>
</protein>
<comment type="caution">
    <text evidence="1">The sequence shown here is derived from an EMBL/GenBank/DDBJ whole genome shotgun (WGS) entry which is preliminary data.</text>
</comment>
<evidence type="ECO:0000313" key="2">
    <source>
        <dbReference type="Proteomes" id="UP000226437"/>
    </source>
</evidence>
<keyword evidence="2" id="KW-1185">Reference proteome</keyword>
<proteinExistence type="predicted"/>
<gene>
    <name evidence="1" type="ORF">CGL56_04695</name>
</gene>
<evidence type="ECO:0000313" key="1">
    <source>
        <dbReference type="EMBL" id="PHL00335.1"/>
    </source>
</evidence>
<dbReference type="InterPro" id="IPR013783">
    <property type="entry name" value="Ig-like_fold"/>
</dbReference>
<dbReference type="Gene3D" id="2.60.40.10">
    <property type="entry name" value="Immunoglobulins"/>
    <property type="match status" value="1"/>
</dbReference>
<dbReference type="InterPro" id="IPR026444">
    <property type="entry name" value="Secre_tail"/>
</dbReference>
<dbReference type="Proteomes" id="UP000226437">
    <property type="component" value="Unassembled WGS sequence"/>
</dbReference>